<evidence type="ECO:0000313" key="3">
    <source>
        <dbReference type="Proteomes" id="UP000198929"/>
    </source>
</evidence>
<dbReference type="Proteomes" id="UP000198929">
    <property type="component" value="Unassembled WGS sequence"/>
</dbReference>
<proteinExistence type="predicted"/>
<evidence type="ECO:0000256" key="1">
    <source>
        <dbReference type="SAM" id="Phobius"/>
    </source>
</evidence>
<keyword evidence="1" id="KW-0472">Membrane</keyword>
<protein>
    <recommendedName>
        <fullName evidence="4">Transmembrane secretion effector</fullName>
    </recommendedName>
</protein>
<dbReference type="RefSeq" id="WP_231910038.1">
    <property type="nucleotide sequence ID" value="NZ_CP047199.1"/>
</dbReference>
<accession>A0A1H9VVI3</accession>
<evidence type="ECO:0000313" key="2">
    <source>
        <dbReference type="EMBL" id="SES25675.1"/>
    </source>
</evidence>
<keyword evidence="1" id="KW-0812">Transmembrane</keyword>
<keyword evidence="1" id="KW-1133">Transmembrane helix</keyword>
<dbReference type="STRING" id="1121357.SAMN05661109_02418"/>
<evidence type="ECO:0008006" key="4">
    <source>
        <dbReference type="Google" id="ProtNLM"/>
    </source>
</evidence>
<dbReference type="InterPro" id="IPR036259">
    <property type="entry name" value="MFS_trans_sf"/>
</dbReference>
<dbReference type="SUPFAM" id="SSF103473">
    <property type="entry name" value="MFS general substrate transporter"/>
    <property type="match status" value="1"/>
</dbReference>
<sequence>MAVALAGSFTVVSPPAVMVWAWLVVVMLVVGGAADMLSASLCNAILQQSATPDMQGRPQGVYIIIVVGGPRIADLLHGWSAELLGAGTTTLIGGILVILGVRVSMLLFPQFSHYRRPN</sequence>
<feature type="transmembrane region" description="Helical" evidence="1">
    <location>
        <begin position="91"/>
        <end position="108"/>
    </location>
</feature>
<dbReference type="EMBL" id="FOGQ01000014">
    <property type="protein sequence ID" value="SES25675.1"/>
    <property type="molecule type" value="Genomic_DNA"/>
</dbReference>
<organism evidence="2 3">
    <name type="scientific">Corynebacterium cystitidis DSM 20524</name>
    <dbReference type="NCBI Taxonomy" id="1121357"/>
    <lineage>
        <taxon>Bacteria</taxon>
        <taxon>Bacillati</taxon>
        <taxon>Actinomycetota</taxon>
        <taxon>Actinomycetes</taxon>
        <taxon>Mycobacteriales</taxon>
        <taxon>Corynebacteriaceae</taxon>
        <taxon>Corynebacterium</taxon>
    </lineage>
</organism>
<dbReference type="AlphaFoldDB" id="A0A1H9VVI3"/>
<keyword evidence="3" id="KW-1185">Reference proteome</keyword>
<name>A0A1H9VVI3_9CORY</name>
<gene>
    <name evidence="2" type="ORF">SAMN05661109_02418</name>
</gene>
<reference evidence="3" key="1">
    <citation type="submission" date="2016-10" db="EMBL/GenBank/DDBJ databases">
        <authorList>
            <person name="Varghese N."/>
            <person name="Submissions S."/>
        </authorList>
    </citation>
    <scope>NUCLEOTIDE SEQUENCE [LARGE SCALE GENOMIC DNA]</scope>
    <source>
        <strain evidence="3">DSM 20524</strain>
    </source>
</reference>